<evidence type="ECO:0000256" key="8">
    <source>
        <dbReference type="ARBA" id="ARBA00023239"/>
    </source>
</evidence>
<comment type="function">
    <text evidence="11">Catalyzes the formation of phosphatidylethanolamine (PtdEtn) from phosphatidylserine (PtdSer).</text>
</comment>
<dbReference type="EC" id="4.1.1.65" evidence="11"/>
<comment type="subcellular location">
    <subcellularLocation>
        <location evidence="11">Cell membrane</location>
        <topology evidence="11">Peripheral membrane protein</topology>
    </subcellularLocation>
</comment>
<name>A0ABW0VK07_9ACTN</name>
<reference evidence="14" key="1">
    <citation type="journal article" date="2019" name="Int. J. Syst. Evol. Microbiol.">
        <title>The Global Catalogue of Microorganisms (GCM) 10K type strain sequencing project: providing services to taxonomists for standard genome sequencing and annotation.</title>
        <authorList>
            <consortium name="The Broad Institute Genomics Platform"/>
            <consortium name="The Broad Institute Genome Sequencing Center for Infectious Disease"/>
            <person name="Wu L."/>
            <person name="Ma J."/>
        </authorList>
    </citation>
    <scope>NUCLEOTIDE SEQUENCE [LARGE SCALE GENOMIC DNA]</scope>
    <source>
        <strain evidence="14">CGMCC 4.1622</strain>
    </source>
</reference>
<evidence type="ECO:0000313" key="13">
    <source>
        <dbReference type="EMBL" id="MFC5646183.1"/>
    </source>
</evidence>
<dbReference type="Proteomes" id="UP001596066">
    <property type="component" value="Unassembled WGS sequence"/>
</dbReference>
<dbReference type="PANTHER" id="PTHR35809">
    <property type="entry name" value="ARCHAETIDYLSERINE DECARBOXYLASE PROENZYME-RELATED"/>
    <property type="match status" value="1"/>
</dbReference>
<keyword evidence="3 11" id="KW-0210">Decarboxylase</keyword>
<evidence type="ECO:0000256" key="12">
    <source>
        <dbReference type="SAM" id="MobiDB-lite"/>
    </source>
</evidence>
<keyword evidence="10 11" id="KW-0670">Pyruvate</keyword>
<feature type="compositionally biased region" description="Polar residues" evidence="12">
    <location>
        <begin position="1"/>
        <end position="12"/>
    </location>
</feature>
<comment type="similarity">
    <text evidence="11">Belongs to the phosphatidylserine decarboxylase family. PSD-A subfamily.</text>
</comment>
<evidence type="ECO:0000256" key="7">
    <source>
        <dbReference type="ARBA" id="ARBA00023209"/>
    </source>
</evidence>
<proteinExistence type="inferred from homology"/>
<gene>
    <name evidence="11" type="primary">psd</name>
    <name evidence="13" type="ORF">ACFPZF_33140</name>
</gene>
<comment type="PTM">
    <text evidence="11">Is synthesized initially as an inactive proenzyme. Formation of the active enzyme involves a self-maturation process in which the active site pyruvoyl group is generated from an internal serine residue via an autocatalytic post-translational modification. Two non-identical subunits are generated from the proenzyme in this reaction, and the pyruvate is formed at the N-terminus of the alpha chain, which is derived from the carboxyl end of the proenzyme. The post-translation cleavage follows an unusual pathway, termed non-hydrolytic serinolysis, in which the side chain hydroxyl group of the serine supplies its oxygen atom to form the C-terminus of the beta chain, while the remainder of the serine residue undergoes an oxidative deamination to produce ammonia and the pyruvoyl prosthetic group on the alpha chain.</text>
</comment>
<dbReference type="Pfam" id="PF02666">
    <property type="entry name" value="PS_Dcarbxylase"/>
    <property type="match status" value="1"/>
</dbReference>
<feature type="modified residue" description="Pyruvic acid (Ser); by autocatalysis" evidence="11">
    <location>
        <position position="195"/>
    </location>
</feature>
<evidence type="ECO:0000256" key="9">
    <source>
        <dbReference type="ARBA" id="ARBA00023264"/>
    </source>
</evidence>
<keyword evidence="14" id="KW-1185">Reference proteome</keyword>
<dbReference type="InterPro" id="IPR033175">
    <property type="entry name" value="PSD-A"/>
</dbReference>
<dbReference type="NCBIfam" id="NF003683">
    <property type="entry name" value="PRK05305.2-3"/>
    <property type="match status" value="1"/>
</dbReference>
<dbReference type="NCBIfam" id="NF003685">
    <property type="entry name" value="PRK05305.2-5"/>
    <property type="match status" value="1"/>
</dbReference>
<dbReference type="EMBL" id="JBHSOC010000092">
    <property type="protein sequence ID" value="MFC5646183.1"/>
    <property type="molecule type" value="Genomic_DNA"/>
</dbReference>
<dbReference type="GO" id="GO:0004609">
    <property type="term" value="F:phosphatidylserine decarboxylase activity"/>
    <property type="evidence" value="ECO:0007669"/>
    <property type="project" value="UniProtKB-EC"/>
</dbReference>
<comment type="subunit">
    <text evidence="11">Heterodimer of a large membrane-associated beta subunit and a small pyruvoyl-containing alpha subunit.</text>
</comment>
<feature type="chain" id="PRO_5044922037" description="Phosphatidylserine decarboxylase alpha chain" evidence="11">
    <location>
        <begin position="195"/>
        <end position="225"/>
    </location>
</feature>
<sequence>MPLSPSPHTSASGHGPAGRRPRVTIARGATPWFVPTLATAAVTTALTRRSGKWALAAVPACALSAGMLWFFRDPEREIGAGRVISPADGVVQSIDAWPDGRTRVAIFMSPLNVHVNRAPLPGTVTSVEHVAGGFVPAFNKDSDQNERVVWHFDTELGDIEMVQIAGAVARRIVPYVPAGTKVEQGERIGLIRFGSRVDTYLPAGVEVGVQVGQKTTAGVTRLDRD</sequence>
<evidence type="ECO:0000256" key="2">
    <source>
        <dbReference type="ARBA" id="ARBA00022516"/>
    </source>
</evidence>
<comment type="caution">
    <text evidence="13">The sequence shown here is derived from an EMBL/GenBank/DDBJ whole genome shotgun (WGS) entry which is preliminary data.</text>
</comment>
<evidence type="ECO:0000256" key="4">
    <source>
        <dbReference type="ARBA" id="ARBA00023098"/>
    </source>
</evidence>
<feature type="site" description="Cleavage (non-hydrolytic); by autocatalysis" evidence="11">
    <location>
        <begin position="194"/>
        <end position="195"/>
    </location>
</feature>
<keyword evidence="6 11" id="KW-0865">Zymogen</keyword>
<comment type="pathway">
    <text evidence="11">Phospholipid metabolism; phosphatidylethanolamine biosynthesis; phosphatidylethanolamine from CDP-diacylglycerol: step 2/2.</text>
</comment>
<keyword evidence="1 11" id="KW-1003">Cell membrane</keyword>
<dbReference type="HAMAP" id="MF_00664">
    <property type="entry name" value="PS_decarb_PSD_A"/>
    <property type="match status" value="1"/>
</dbReference>
<evidence type="ECO:0000256" key="11">
    <source>
        <dbReference type="HAMAP-Rule" id="MF_00664"/>
    </source>
</evidence>
<comment type="catalytic activity">
    <reaction evidence="11">
        <text>a 1,2-diacyl-sn-glycero-3-phospho-L-serine + H(+) = a 1,2-diacyl-sn-glycero-3-phosphoethanolamine + CO2</text>
        <dbReference type="Rhea" id="RHEA:20828"/>
        <dbReference type="ChEBI" id="CHEBI:15378"/>
        <dbReference type="ChEBI" id="CHEBI:16526"/>
        <dbReference type="ChEBI" id="CHEBI:57262"/>
        <dbReference type="ChEBI" id="CHEBI:64612"/>
        <dbReference type="EC" id="4.1.1.65"/>
    </reaction>
</comment>
<keyword evidence="5 11" id="KW-0472">Membrane</keyword>
<protein>
    <recommendedName>
        <fullName evidence="11">Phosphatidylserine decarboxylase proenzyme</fullName>
        <ecNumber evidence="11">4.1.1.65</ecNumber>
    </recommendedName>
    <component>
        <recommendedName>
            <fullName evidence="11">Phosphatidylserine decarboxylase alpha chain</fullName>
        </recommendedName>
    </component>
    <component>
        <recommendedName>
            <fullName evidence="11">Phosphatidylserine decarboxylase beta chain</fullName>
        </recommendedName>
    </component>
</protein>
<keyword evidence="8 11" id="KW-0456">Lyase</keyword>
<comment type="cofactor">
    <cofactor evidence="11">
        <name>pyruvate</name>
        <dbReference type="ChEBI" id="CHEBI:15361"/>
    </cofactor>
    <text evidence="11">Binds 1 pyruvoyl group covalently per subunit.</text>
</comment>
<dbReference type="PANTHER" id="PTHR35809:SF1">
    <property type="entry name" value="ARCHAETIDYLSERINE DECARBOXYLASE PROENZYME-RELATED"/>
    <property type="match status" value="1"/>
</dbReference>
<keyword evidence="4 11" id="KW-0443">Lipid metabolism</keyword>
<keyword evidence="9 11" id="KW-1208">Phospholipid metabolism</keyword>
<evidence type="ECO:0000256" key="1">
    <source>
        <dbReference type="ARBA" id="ARBA00022475"/>
    </source>
</evidence>
<evidence type="ECO:0000256" key="6">
    <source>
        <dbReference type="ARBA" id="ARBA00023145"/>
    </source>
</evidence>
<dbReference type="InterPro" id="IPR003817">
    <property type="entry name" value="PS_Dcarbxylase"/>
</dbReference>
<organism evidence="13 14">
    <name type="scientific">Kitasatospora cinereorecta</name>
    <dbReference type="NCBI Taxonomy" id="285560"/>
    <lineage>
        <taxon>Bacteria</taxon>
        <taxon>Bacillati</taxon>
        <taxon>Actinomycetota</taxon>
        <taxon>Actinomycetes</taxon>
        <taxon>Kitasatosporales</taxon>
        <taxon>Streptomycetaceae</taxon>
        <taxon>Kitasatospora</taxon>
    </lineage>
</organism>
<accession>A0ABW0VK07</accession>
<evidence type="ECO:0000256" key="10">
    <source>
        <dbReference type="ARBA" id="ARBA00023317"/>
    </source>
</evidence>
<evidence type="ECO:0000256" key="5">
    <source>
        <dbReference type="ARBA" id="ARBA00023136"/>
    </source>
</evidence>
<dbReference type="RefSeq" id="WP_253794405.1">
    <property type="nucleotide sequence ID" value="NZ_BAAAUA010000005.1"/>
</dbReference>
<keyword evidence="2 11" id="KW-0444">Lipid biosynthesis</keyword>
<feature type="active site" description="Schiff-base intermediate with substrate; via pyruvic acid" evidence="11">
    <location>
        <position position="195"/>
    </location>
</feature>
<evidence type="ECO:0000256" key="3">
    <source>
        <dbReference type="ARBA" id="ARBA00022793"/>
    </source>
</evidence>
<evidence type="ECO:0000313" key="14">
    <source>
        <dbReference type="Proteomes" id="UP001596066"/>
    </source>
</evidence>
<feature type="chain" id="PRO_5044922038" description="Phosphatidylserine decarboxylase beta chain" evidence="11">
    <location>
        <begin position="1"/>
        <end position="194"/>
    </location>
</feature>
<keyword evidence="7 11" id="KW-0594">Phospholipid biosynthesis</keyword>
<feature type="region of interest" description="Disordered" evidence="12">
    <location>
        <begin position="1"/>
        <end position="21"/>
    </location>
</feature>